<dbReference type="Proteomes" id="UP000199607">
    <property type="component" value="Unassembled WGS sequence"/>
</dbReference>
<name>A0A1I4IWZ4_9EURY</name>
<dbReference type="AlphaFoldDB" id="A0A1I4IWZ4"/>
<evidence type="ECO:0000313" key="2">
    <source>
        <dbReference type="Proteomes" id="UP000199607"/>
    </source>
</evidence>
<reference evidence="2" key="1">
    <citation type="submission" date="2016-10" db="EMBL/GenBank/DDBJ databases">
        <authorList>
            <person name="Varghese N."/>
            <person name="Submissions S."/>
        </authorList>
    </citation>
    <scope>NUCLEOTIDE SEQUENCE [LARGE SCALE GENOMIC DNA]</scope>
    <source>
        <strain evidence="2">CGMCC 1.7738</strain>
    </source>
</reference>
<accession>A0A1I4IWZ4</accession>
<sequence>MLTKLFNLLGSKRSRQLSTISTLAEAVMSFKRGQKKVGAILLGAAIISYKRSELGYLAQLAAKLYQRKLSKAN</sequence>
<dbReference type="STRING" id="553466.SAMN04487950_4275"/>
<organism evidence="1 2">
    <name type="scientific">Halogranum rubrum</name>
    <dbReference type="NCBI Taxonomy" id="553466"/>
    <lineage>
        <taxon>Archaea</taxon>
        <taxon>Methanobacteriati</taxon>
        <taxon>Methanobacteriota</taxon>
        <taxon>Stenosarchaea group</taxon>
        <taxon>Halobacteria</taxon>
        <taxon>Halobacteriales</taxon>
        <taxon>Haloferacaceae</taxon>
    </lineage>
</organism>
<keyword evidence="2" id="KW-1185">Reference proteome</keyword>
<proteinExistence type="predicted"/>
<protein>
    <submittedName>
        <fullName evidence="1">Uncharacterized protein</fullName>
    </submittedName>
</protein>
<dbReference type="EMBL" id="FOTC01000009">
    <property type="protein sequence ID" value="SFL58902.1"/>
    <property type="molecule type" value="Genomic_DNA"/>
</dbReference>
<dbReference type="RefSeq" id="WP_089872283.1">
    <property type="nucleotide sequence ID" value="NZ_FOTC01000009.1"/>
</dbReference>
<evidence type="ECO:0000313" key="1">
    <source>
        <dbReference type="EMBL" id="SFL58902.1"/>
    </source>
</evidence>
<gene>
    <name evidence="1" type="ORF">SAMN04487950_4275</name>
</gene>